<evidence type="ECO:0000313" key="1">
    <source>
        <dbReference type="EMBL" id="HEH30775.1"/>
    </source>
</evidence>
<reference evidence="2" key="1">
    <citation type="journal article" date="2020" name="mSystems">
        <title>Genome- and Community-Level Interaction Insights into Carbon Utilization and Element Cycling Functions of Hydrothermarchaeota in Hydrothermal Sediment.</title>
        <authorList>
            <person name="Zhou Z."/>
            <person name="Liu Y."/>
            <person name="Xu W."/>
            <person name="Pan J."/>
            <person name="Luo Z.H."/>
            <person name="Li M."/>
        </authorList>
    </citation>
    <scope>NUCLEOTIDE SEQUENCE [LARGE SCALE GENOMIC DNA]</scope>
    <source>
        <strain evidence="2">SpSt-1109</strain>
        <strain evidence="1">SpSt-27</strain>
    </source>
</reference>
<comment type="caution">
    <text evidence="2">The sequence shown here is derived from an EMBL/GenBank/DDBJ whole genome shotgun (WGS) entry which is preliminary data.</text>
</comment>
<dbReference type="InterPro" id="IPR054264">
    <property type="entry name" value="PBP2"/>
</dbReference>
<accession>A0A7J3YT70</accession>
<protein>
    <recommendedName>
        <fullName evidence="3">DUF2250 domain-containing protein</fullName>
    </recommendedName>
</protein>
<evidence type="ECO:0000313" key="2">
    <source>
        <dbReference type="EMBL" id="HHP92018.1"/>
    </source>
</evidence>
<gene>
    <name evidence="2" type="ORF">ENM70_00050</name>
    <name evidence="1" type="ORF">ENP99_01460</name>
</gene>
<sequence>MSSKSKIISNVMAYVKDEELKSKLENLTPEEVKVLEYFIQNVSVGAIVAVRELKSLYRVEDPRHVIRRLIEKGLLEQGYGNYSLAKSLREALLSILLASKV</sequence>
<dbReference type="EMBL" id="DSLL01000010">
    <property type="protein sequence ID" value="HEH30775.1"/>
    <property type="molecule type" value="Genomic_DNA"/>
</dbReference>
<dbReference type="Pfam" id="PF22511">
    <property type="entry name" value="PBP2"/>
    <property type="match status" value="1"/>
</dbReference>
<dbReference type="EMBL" id="DRYU01000003">
    <property type="protein sequence ID" value="HHP92018.1"/>
    <property type="molecule type" value="Genomic_DNA"/>
</dbReference>
<proteinExistence type="predicted"/>
<dbReference type="AlphaFoldDB" id="A0A7J3YT70"/>
<name>A0A7J3YT70_9CREN</name>
<evidence type="ECO:0008006" key="3">
    <source>
        <dbReference type="Google" id="ProtNLM"/>
    </source>
</evidence>
<organism evidence="2">
    <name type="scientific">Ignisphaera aggregans</name>
    <dbReference type="NCBI Taxonomy" id="334771"/>
    <lineage>
        <taxon>Archaea</taxon>
        <taxon>Thermoproteota</taxon>
        <taxon>Thermoprotei</taxon>
        <taxon>Desulfurococcales</taxon>
        <taxon>Desulfurococcaceae</taxon>
        <taxon>Ignisphaera</taxon>
    </lineage>
</organism>